<feature type="domain" description="DUF7344" evidence="2">
    <location>
        <begin position="15"/>
        <end position="92"/>
    </location>
</feature>
<evidence type="ECO:0000256" key="1">
    <source>
        <dbReference type="SAM" id="Phobius"/>
    </source>
</evidence>
<proteinExistence type="predicted"/>
<dbReference type="AlphaFoldDB" id="A0AAE3IAA1"/>
<name>A0AAE3IAA1_9EURY</name>
<protein>
    <recommendedName>
        <fullName evidence="2">DUF7344 domain-containing protein</fullName>
    </recommendedName>
</protein>
<keyword evidence="1" id="KW-0472">Membrane</keyword>
<dbReference type="Pfam" id="PF24035">
    <property type="entry name" value="DUF7344"/>
    <property type="match status" value="1"/>
</dbReference>
<dbReference type="EMBL" id="JAOPKD010000003">
    <property type="protein sequence ID" value="MCU4726371.1"/>
    <property type="molecule type" value="Genomic_DNA"/>
</dbReference>
<organism evidence="3 4">
    <name type="scientific">Halapricum hydrolyticum</name>
    <dbReference type="NCBI Taxonomy" id="2979991"/>
    <lineage>
        <taxon>Archaea</taxon>
        <taxon>Methanobacteriati</taxon>
        <taxon>Methanobacteriota</taxon>
        <taxon>Stenosarchaea group</taxon>
        <taxon>Halobacteria</taxon>
        <taxon>Halobacteriales</taxon>
        <taxon>Haloarculaceae</taxon>
        <taxon>Halapricum</taxon>
    </lineage>
</organism>
<comment type="caution">
    <text evidence="3">The sequence shown here is derived from an EMBL/GenBank/DDBJ whole genome shotgun (WGS) entry which is preliminary data.</text>
</comment>
<sequence>MAAITGGSIDPQEVHEILRNSRRRQVIKQLSSRLGPVTLRELSERIAAEETGETPPPRKVRDSVYNSLHQTHLPKLDEMDVVVYDKDRKTVRLRERAKQVNRYMRMVTDYGVSWAQFYRTLGVVALVSVIAAQTGVPVIGAMPVLLLASGFLVLFGVATAYQMWTLRWFYMRSIVPDDSTAARSDD</sequence>
<keyword evidence="1" id="KW-1133">Transmembrane helix</keyword>
<dbReference type="InterPro" id="IPR055768">
    <property type="entry name" value="DUF7344"/>
</dbReference>
<evidence type="ECO:0000313" key="3">
    <source>
        <dbReference type="EMBL" id="MCU4726371.1"/>
    </source>
</evidence>
<reference evidence="3" key="1">
    <citation type="submission" date="2023-02" db="EMBL/GenBank/DDBJ databases">
        <title>Enrichment on poylsaccharides allowed isolation of novel metabolic and taxonomic groups of Haloarchaea.</title>
        <authorList>
            <person name="Sorokin D.Y."/>
            <person name="Elcheninov A.G."/>
            <person name="Khizhniak T.V."/>
            <person name="Kolganova T.V."/>
            <person name="Kublanov I.V."/>
        </authorList>
    </citation>
    <scope>NUCLEOTIDE SEQUENCE</scope>
    <source>
        <strain evidence="3">HArc-curdl7</strain>
    </source>
</reference>
<gene>
    <name evidence="3" type="ORF">OB914_05230</name>
</gene>
<dbReference type="InterPro" id="IPR036388">
    <property type="entry name" value="WH-like_DNA-bd_sf"/>
</dbReference>
<dbReference type="Gene3D" id="1.10.10.10">
    <property type="entry name" value="Winged helix-like DNA-binding domain superfamily/Winged helix DNA-binding domain"/>
    <property type="match status" value="1"/>
</dbReference>
<accession>A0AAE3IAA1</accession>
<keyword evidence="1" id="KW-0812">Transmembrane</keyword>
<dbReference type="Proteomes" id="UP001209746">
    <property type="component" value="Unassembled WGS sequence"/>
</dbReference>
<feature type="transmembrane region" description="Helical" evidence="1">
    <location>
        <begin position="138"/>
        <end position="161"/>
    </location>
</feature>
<feature type="transmembrane region" description="Helical" evidence="1">
    <location>
        <begin position="112"/>
        <end position="132"/>
    </location>
</feature>
<evidence type="ECO:0000313" key="4">
    <source>
        <dbReference type="Proteomes" id="UP001209746"/>
    </source>
</evidence>
<evidence type="ECO:0000259" key="2">
    <source>
        <dbReference type="Pfam" id="PF24035"/>
    </source>
</evidence>